<evidence type="ECO:0000259" key="8">
    <source>
        <dbReference type="Pfam" id="PF04239"/>
    </source>
</evidence>
<evidence type="ECO:0000256" key="6">
    <source>
        <dbReference type="ARBA" id="ARBA00023136"/>
    </source>
</evidence>
<evidence type="ECO:0000256" key="3">
    <source>
        <dbReference type="ARBA" id="ARBA00022475"/>
    </source>
</evidence>
<dbReference type="Gene3D" id="3.30.240.20">
    <property type="entry name" value="bsu07140 like domains"/>
    <property type="match status" value="1"/>
</dbReference>
<proteinExistence type="inferred from homology"/>
<gene>
    <name evidence="10" type="ORF">H9653_09390</name>
</gene>
<feature type="domain" description="YetF C-terminal" evidence="8">
    <location>
        <begin position="94"/>
        <end position="170"/>
    </location>
</feature>
<comment type="similarity">
    <text evidence="2">Belongs to the UPF0702 family.</text>
</comment>
<comment type="caution">
    <text evidence="10">The sequence shown here is derived from an EMBL/GenBank/DDBJ whole genome shotgun (WGS) entry which is preliminary data.</text>
</comment>
<sequence>MDWFSIFIYDTTWSFAAEIAIRTIIMFCLIILLLRFTGKRGIRQLSIFELTIILSLGSIAGDPMFTEDLPLIQAVLIMSIVLLLYRFFTWCSTRYKIFELILEGKPTCIVEDGLLVLEDVKKGKMSHDEFFSEMRQKGVRHLGQVQVGLLETDGDFSVLLFEPEKTQYGLPIFPKEFQAAKVLEKGQPYACMHCGYIENITMLDEVCYRCHQSKGWAKALNTKFVN</sequence>
<evidence type="ECO:0000256" key="4">
    <source>
        <dbReference type="ARBA" id="ARBA00022692"/>
    </source>
</evidence>
<dbReference type="EMBL" id="JACSQR010000027">
    <property type="protein sequence ID" value="MBD7948226.1"/>
    <property type="molecule type" value="Genomic_DNA"/>
</dbReference>
<feature type="transmembrane region" description="Helical" evidence="7">
    <location>
        <begin position="71"/>
        <end position="88"/>
    </location>
</feature>
<dbReference type="Pfam" id="PF20730">
    <property type="entry name" value="YetF_N"/>
    <property type="match status" value="1"/>
</dbReference>
<feature type="transmembrane region" description="Helical" evidence="7">
    <location>
        <begin position="46"/>
        <end position="65"/>
    </location>
</feature>
<comment type="subcellular location">
    <subcellularLocation>
        <location evidence="1">Cell membrane</location>
        <topology evidence="1">Multi-pass membrane protein</topology>
    </subcellularLocation>
</comment>
<feature type="domain" description="YetF-like N-terminal transmembrane" evidence="9">
    <location>
        <begin position="17"/>
        <end position="89"/>
    </location>
</feature>
<evidence type="ECO:0000256" key="2">
    <source>
        <dbReference type="ARBA" id="ARBA00006448"/>
    </source>
</evidence>
<dbReference type="Proteomes" id="UP000606724">
    <property type="component" value="Unassembled WGS sequence"/>
</dbReference>
<organism evidence="10 11">
    <name type="scientific">Psychrobacter communis</name>
    <dbReference type="NCBI Taxonomy" id="2762238"/>
    <lineage>
        <taxon>Bacteria</taxon>
        <taxon>Pseudomonadati</taxon>
        <taxon>Pseudomonadota</taxon>
        <taxon>Gammaproteobacteria</taxon>
        <taxon>Moraxellales</taxon>
        <taxon>Moraxellaceae</taxon>
        <taxon>Psychrobacter</taxon>
    </lineage>
</organism>
<keyword evidence="4 7" id="KW-0812">Transmembrane</keyword>
<evidence type="ECO:0000313" key="11">
    <source>
        <dbReference type="Proteomes" id="UP000606724"/>
    </source>
</evidence>
<dbReference type="PANTHER" id="PTHR34582">
    <property type="entry name" value="UPF0702 TRANSMEMBRANE PROTEIN YCAP"/>
    <property type="match status" value="1"/>
</dbReference>
<reference evidence="10 11" key="1">
    <citation type="submission" date="2020-08" db="EMBL/GenBank/DDBJ databases">
        <title>A Genomic Blueprint of the Chicken Gut Microbiome.</title>
        <authorList>
            <person name="Gilroy R."/>
            <person name="Ravi A."/>
            <person name="Getino M."/>
            <person name="Pursley I."/>
            <person name="Horton D.L."/>
            <person name="Alikhan N.-F."/>
            <person name="Baker D."/>
            <person name="Gharbi K."/>
            <person name="Hall N."/>
            <person name="Watson M."/>
            <person name="Adriaenssens E.M."/>
            <person name="Foster-Nyarko E."/>
            <person name="Jarju S."/>
            <person name="Secka A."/>
            <person name="Antonio M."/>
            <person name="Oren A."/>
            <person name="Chaudhuri R."/>
            <person name="La Ragione R.M."/>
            <person name="Hildebrand F."/>
            <person name="Pallen M.J."/>
        </authorList>
    </citation>
    <scope>NUCLEOTIDE SEQUENCE [LARGE SCALE GENOMIC DNA]</scope>
    <source>
        <strain evidence="10 11">Sa4CVA2</strain>
    </source>
</reference>
<dbReference type="Pfam" id="PF04239">
    <property type="entry name" value="DUF421"/>
    <property type="match status" value="1"/>
</dbReference>
<keyword evidence="11" id="KW-1185">Reference proteome</keyword>
<evidence type="ECO:0000259" key="9">
    <source>
        <dbReference type="Pfam" id="PF20730"/>
    </source>
</evidence>
<protein>
    <submittedName>
        <fullName evidence="10">DUF421 domain-containing protein</fullName>
    </submittedName>
</protein>
<dbReference type="InterPro" id="IPR048454">
    <property type="entry name" value="YetF_N"/>
</dbReference>
<name>A0ABR8RKF1_9GAMM</name>
<dbReference type="PANTHER" id="PTHR34582:SF6">
    <property type="entry name" value="UPF0702 TRANSMEMBRANE PROTEIN YCAP"/>
    <property type="match status" value="1"/>
</dbReference>
<dbReference type="InterPro" id="IPR007353">
    <property type="entry name" value="DUF421"/>
</dbReference>
<dbReference type="InterPro" id="IPR023090">
    <property type="entry name" value="UPF0702_alpha/beta_dom_sf"/>
</dbReference>
<keyword evidence="3" id="KW-1003">Cell membrane</keyword>
<accession>A0ABR8RKF1</accession>
<evidence type="ECO:0000256" key="1">
    <source>
        <dbReference type="ARBA" id="ARBA00004651"/>
    </source>
</evidence>
<evidence type="ECO:0000256" key="7">
    <source>
        <dbReference type="SAM" id="Phobius"/>
    </source>
</evidence>
<evidence type="ECO:0000256" key="5">
    <source>
        <dbReference type="ARBA" id="ARBA00022989"/>
    </source>
</evidence>
<feature type="transmembrane region" description="Helical" evidence="7">
    <location>
        <begin position="12"/>
        <end position="34"/>
    </location>
</feature>
<keyword evidence="5 7" id="KW-1133">Transmembrane helix</keyword>
<dbReference type="RefSeq" id="WP_191692091.1">
    <property type="nucleotide sequence ID" value="NZ_JACSQR010000027.1"/>
</dbReference>
<evidence type="ECO:0000313" key="10">
    <source>
        <dbReference type="EMBL" id="MBD7948226.1"/>
    </source>
</evidence>
<keyword evidence="6 7" id="KW-0472">Membrane</keyword>